<dbReference type="AlphaFoldDB" id="A0A4Y9NJK6"/>
<dbReference type="InterPro" id="IPR037165">
    <property type="entry name" value="AldOxase/xan_DH_Mopterin-bd_sf"/>
</dbReference>
<protein>
    <recommendedName>
        <fullName evidence="2">Aldehyde oxidase/xanthine dehydrogenase first molybdopterin binding domain-containing protein</fullName>
    </recommendedName>
</protein>
<dbReference type="EMBL" id="SPQS01000049">
    <property type="protein sequence ID" value="TFV68021.1"/>
    <property type="molecule type" value="Genomic_DNA"/>
</dbReference>
<evidence type="ECO:0000313" key="4">
    <source>
        <dbReference type="Proteomes" id="UP000297700"/>
    </source>
</evidence>
<feature type="domain" description="Aldehyde oxidase/xanthine dehydrogenase first molybdopterin binding" evidence="2">
    <location>
        <begin position="19"/>
        <end position="169"/>
    </location>
</feature>
<keyword evidence="1" id="KW-0500">Molybdenum</keyword>
<proteinExistence type="predicted"/>
<gene>
    <name evidence="3" type="ORF">E4K64_37710</name>
</gene>
<dbReference type="InterPro" id="IPR016208">
    <property type="entry name" value="Ald_Oxase/xanthine_DH-like"/>
</dbReference>
<sequence length="282" mass="30109">MISVARIAWTDGRPLRPPGGAFGGRDASPFSLLLALVAPFTDGHPVRLMRDRFDQFRLGLKRPGVKMTGAITVGSDMSLQCVQMAMNFNGGGLKNLSPYVANLAALAIGGAYEVPLASLDAQSMKTQDIPGGSQRGFGGPEAFFAIETALDDIAAVKSWDPFALRRANLAKSTSATVVGGQFNQELRLDELLDRAEAHPLWAQRADIKEEYAGRGESYGTGFAVSAQAYGTEADGVVAAVHLEKNGSITVRTNAVDFGNGSATTLSRGYWGRFRHQCRNGVR</sequence>
<dbReference type="GO" id="GO:0005506">
    <property type="term" value="F:iron ion binding"/>
    <property type="evidence" value="ECO:0007669"/>
    <property type="project" value="InterPro"/>
</dbReference>
<organism evidence="3 4">
    <name type="scientific">Bradyrhizobium frederickii</name>
    <dbReference type="NCBI Taxonomy" id="2560054"/>
    <lineage>
        <taxon>Bacteria</taxon>
        <taxon>Pseudomonadati</taxon>
        <taxon>Pseudomonadota</taxon>
        <taxon>Alphaproteobacteria</taxon>
        <taxon>Hyphomicrobiales</taxon>
        <taxon>Nitrobacteraceae</taxon>
        <taxon>Bradyrhizobium</taxon>
    </lineage>
</organism>
<dbReference type="Proteomes" id="UP000297700">
    <property type="component" value="Unassembled WGS sequence"/>
</dbReference>
<dbReference type="PANTHER" id="PTHR11908">
    <property type="entry name" value="XANTHINE DEHYDROGENASE"/>
    <property type="match status" value="1"/>
</dbReference>
<evidence type="ECO:0000313" key="3">
    <source>
        <dbReference type="EMBL" id="TFV68021.1"/>
    </source>
</evidence>
<evidence type="ECO:0000259" key="2">
    <source>
        <dbReference type="Pfam" id="PF02738"/>
    </source>
</evidence>
<dbReference type="GO" id="GO:0016491">
    <property type="term" value="F:oxidoreductase activity"/>
    <property type="evidence" value="ECO:0007669"/>
    <property type="project" value="InterPro"/>
</dbReference>
<dbReference type="Gene3D" id="3.30.365.10">
    <property type="entry name" value="Aldehyde oxidase/xanthine dehydrogenase, molybdopterin binding domain"/>
    <property type="match status" value="4"/>
</dbReference>
<dbReference type="Pfam" id="PF02738">
    <property type="entry name" value="MoCoBD_1"/>
    <property type="match status" value="1"/>
</dbReference>
<comment type="caution">
    <text evidence="3">The sequence shown here is derived from an EMBL/GenBank/DDBJ whole genome shotgun (WGS) entry which is preliminary data.</text>
</comment>
<dbReference type="PANTHER" id="PTHR11908:SF132">
    <property type="entry name" value="ALDEHYDE OXIDASE 1-RELATED"/>
    <property type="match status" value="1"/>
</dbReference>
<evidence type="ECO:0000256" key="1">
    <source>
        <dbReference type="ARBA" id="ARBA00022505"/>
    </source>
</evidence>
<dbReference type="SUPFAM" id="SSF56003">
    <property type="entry name" value="Molybdenum cofactor-binding domain"/>
    <property type="match status" value="1"/>
</dbReference>
<accession>A0A4Y9NJK6</accession>
<name>A0A4Y9NJK6_9BRAD</name>
<reference evidence="3 4" key="1">
    <citation type="submission" date="2019-03" db="EMBL/GenBank/DDBJ databases">
        <title>Bradyrhizobium strains diversity.</title>
        <authorList>
            <person name="Urquiaga M.C.O."/>
            <person name="Hungria M."/>
            <person name="Delamuta J.R.M."/>
            <person name="Klepa M.S."/>
        </authorList>
    </citation>
    <scope>NUCLEOTIDE SEQUENCE [LARGE SCALE GENOMIC DNA]</scope>
    <source>
        <strain evidence="3 4">CNPSo 3426</strain>
    </source>
</reference>
<dbReference type="InterPro" id="IPR008274">
    <property type="entry name" value="AldOxase/xan_DH_MoCoBD1"/>
</dbReference>